<dbReference type="Pfam" id="PF00916">
    <property type="entry name" value="Sulfate_transp"/>
    <property type="match status" value="1"/>
</dbReference>
<keyword evidence="2" id="KW-0813">Transport</keyword>
<feature type="transmembrane region" description="Helical" evidence="7">
    <location>
        <begin position="213"/>
        <end position="232"/>
    </location>
</feature>
<dbReference type="SUPFAM" id="SSF52091">
    <property type="entry name" value="SpoIIaa-like"/>
    <property type="match status" value="1"/>
</dbReference>
<dbReference type="PANTHER" id="PTHR11814">
    <property type="entry name" value="SULFATE TRANSPORTER"/>
    <property type="match status" value="1"/>
</dbReference>
<sequence>MQPQSSPKHFKETMATLPAENSTMELQQLDLDNAAPAGRAERAKWLLSSPNPPNLWHELSGSIRETVLPQERRTRPRAKGHVLFLQGLFPILKWGRSYNGAKFKKDLMAGLTLASLCIPQSIGYANLAKLDPQYGLYTSVVPPLIYALMGSSKEIAIGPVAVVSLLLSAMIQKVVDPSVDPVAYRSLVFTVTFFTGAFQAVFGIFRLGFLVDFLSHAAIVGFMGGTAIVIGLQQLKGLLGISYFTTKTDVVSVMEAVLKALHSWHPWKFVLGCSFLISILITRFVGTRNKKLFWLPAVTPLFSVILSTLIVYFTKADKHGIEIIKHFKGGLNPSSVHQLKFGGPHVGEAAKFGSICALIALTEAIAVGRSFASIKGYHLYGNKEMVAMGFMNIVGSLTSCYAATGSFSRTAVNFSAGSETVVSNIVMAITVLVSLLLFTRLLYYTPLAILASIILSALPGLIDLNEAYNLWKTDKLDFVVCLGAFFGVLFGSVEIGLLIAVAISFAKILVESIKRSTQVLGRLPGTDIFCNILQYPVATQIPGILIVSISSGTLCFANASFIRERILRRVFNENDTKETTKRGVRILVLDMSNVMNIDTSGIHSLEELHKKLISRGTELAVANPRWQVITKLKTAKFVDKIEAGRVFFNITDAVEYCQRIIVLGNC</sequence>
<accession>A0A8S0U3Z7</accession>
<evidence type="ECO:0000256" key="1">
    <source>
        <dbReference type="ARBA" id="ARBA00004141"/>
    </source>
</evidence>
<feature type="transmembrane region" description="Helical" evidence="7">
    <location>
        <begin position="187"/>
        <end position="207"/>
    </location>
</feature>
<comment type="caution">
    <text evidence="9">The sequence shown here is derived from an EMBL/GenBank/DDBJ whole genome shotgun (WGS) entry which is preliminary data.</text>
</comment>
<evidence type="ECO:0000256" key="5">
    <source>
        <dbReference type="ARBA" id="ARBA00023136"/>
    </source>
</evidence>
<dbReference type="InterPro" id="IPR001902">
    <property type="entry name" value="SLC26A/SulP_fam"/>
</dbReference>
<feature type="transmembrane region" description="Helical" evidence="7">
    <location>
        <begin position="155"/>
        <end position="175"/>
    </location>
</feature>
<dbReference type="GO" id="GO:0016020">
    <property type="term" value="C:membrane"/>
    <property type="evidence" value="ECO:0007669"/>
    <property type="project" value="UniProtKB-SubCell"/>
</dbReference>
<feature type="domain" description="STAS" evidence="8">
    <location>
        <begin position="551"/>
        <end position="657"/>
    </location>
</feature>
<feature type="transmembrane region" description="Helical" evidence="7">
    <location>
        <begin position="443"/>
        <end position="462"/>
    </location>
</feature>
<feature type="transmembrane region" description="Helical" evidence="7">
    <location>
        <begin position="385"/>
        <end position="408"/>
    </location>
</feature>
<dbReference type="GO" id="GO:0008271">
    <property type="term" value="F:secondary active sulfate transmembrane transporter activity"/>
    <property type="evidence" value="ECO:0007669"/>
    <property type="project" value="InterPro"/>
</dbReference>
<keyword evidence="10" id="KW-1185">Reference proteome</keyword>
<dbReference type="Gene3D" id="3.30.750.24">
    <property type="entry name" value="STAS domain"/>
    <property type="match status" value="1"/>
</dbReference>
<protein>
    <submittedName>
        <fullName evidence="9">Low affinity sulfate transporter 3-like</fullName>
    </submittedName>
</protein>
<dbReference type="Proteomes" id="UP000594638">
    <property type="component" value="Unassembled WGS sequence"/>
</dbReference>
<dbReference type="FunFam" id="3.30.750.24:FF:000002">
    <property type="entry name" value="Sulfate transporter 31"/>
    <property type="match status" value="1"/>
</dbReference>
<dbReference type="InterPro" id="IPR036513">
    <property type="entry name" value="STAS_dom_sf"/>
</dbReference>
<keyword evidence="5 7" id="KW-0472">Membrane</keyword>
<evidence type="ECO:0000256" key="4">
    <source>
        <dbReference type="ARBA" id="ARBA00022989"/>
    </source>
</evidence>
<feature type="region of interest" description="Disordered" evidence="6">
    <location>
        <begin position="1"/>
        <end position="21"/>
    </location>
</feature>
<keyword evidence="4 7" id="KW-1133">Transmembrane helix</keyword>
<reference evidence="9 10" key="1">
    <citation type="submission" date="2019-12" db="EMBL/GenBank/DDBJ databases">
        <authorList>
            <person name="Alioto T."/>
            <person name="Alioto T."/>
            <person name="Gomez Garrido J."/>
        </authorList>
    </citation>
    <scope>NUCLEOTIDE SEQUENCE [LARGE SCALE GENOMIC DNA]</scope>
</reference>
<dbReference type="PROSITE" id="PS01130">
    <property type="entry name" value="SLC26A"/>
    <property type="match status" value="1"/>
</dbReference>
<evidence type="ECO:0000256" key="3">
    <source>
        <dbReference type="ARBA" id="ARBA00022692"/>
    </source>
</evidence>
<keyword evidence="3 7" id="KW-0812">Transmembrane</keyword>
<evidence type="ECO:0000259" key="8">
    <source>
        <dbReference type="PROSITE" id="PS50801"/>
    </source>
</evidence>
<organism evidence="9 10">
    <name type="scientific">Olea europaea subsp. europaea</name>
    <dbReference type="NCBI Taxonomy" id="158383"/>
    <lineage>
        <taxon>Eukaryota</taxon>
        <taxon>Viridiplantae</taxon>
        <taxon>Streptophyta</taxon>
        <taxon>Embryophyta</taxon>
        <taxon>Tracheophyta</taxon>
        <taxon>Spermatophyta</taxon>
        <taxon>Magnoliopsida</taxon>
        <taxon>eudicotyledons</taxon>
        <taxon>Gunneridae</taxon>
        <taxon>Pentapetalae</taxon>
        <taxon>asterids</taxon>
        <taxon>lamiids</taxon>
        <taxon>Lamiales</taxon>
        <taxon>Oleaceae</taxon>
        <taxon>Oleeae</taxon>
        <taxon>Olea</taxon>
    </lineage>
</organism>
<comment type="subcellular location">
    <subcellularLocation>
        <location evidence="1">Membrane</location>
        <topology evidence="1">Multi-pass membrane protein</topology>
    </subcellularLocation>
</comment>
<evidence type="ECO:0000313" key="10">
    <source>
        <dbReference type="Proteomes" id="UP000594638"/>
    </source>
</evidence>
<dbReference type="PROSITE" id="PS50801">
    <property type="entry name" value="STAS"/>
    <property type="match status" value="1"/>
</dbReference>
<dbReference type="InterPro" id="IPR011547">
    <property type="entry name" value="SLC26A/SulP_dom"/>
</dbReference>
<feature type="transmembrane region" description="Helical" evidence="7">
    <location>
        <begin position="420"/>
        <end position="438"/>
    </location>
</feature>
<gene>
    <name evidence="9" type="ORF">OLEA9_A107360</name>
</gene>
<evidence type="ECO:0000256" key="6">
    <source>
        <dbReference type="SAM" id="MobiDB-lite"/>
    </source>
</evidence>
<dbReference type="Gramene" id="OE9A107360T1">
    <property type="protein sequence ID" value="OE9A107360C1"/>
    <property type="gene ID" value="OE9A107360"/>
</dbReference>
<evidence type="ECO:0000256" key="7">
    <source>
        <dbReference type="SAM" id="Phobius"/>
    </source>
</evidence>
<feature type="transmembrane region" description="Helical" evidence="7">
    <location>
        <begin position="482"/>
        <end position="506"/>
    </location>
</feature>
<dbReference type="OrthoDB" id="288203at2759"/>
<feature type="transmembrane region" description="Helical" evidence="7">
    <location>
        <begin position="292"/>
        <end position="313"/>
    </location>
</feature>
<dbReference type="CDD" id="cd07042">
    <property type="entry name" value="STAS_SulP_like_sulfate_transporter"/>
    <property type="match status" value="1"/>
</dbReference>
<proteinExistence type="predicted"/>
<dbReference type="EMBL" id="CACTIH010007427">
    <property type="protein sequence ID" value="CAA3013222.1"/>
    <property type="molecule type" value="Genomic_DNA"/>
</dbReference>
<feature type="transmembrane region" description="Helical" evidence="7">
    <location>
        <begin position="269"/>
        <end position="286"/>
    </location>
</feature>
<dbReference type="NCBIfam" id="TIGR00815">
    <property type="entry name" value="sulP"/>
    <property type="match status" value="1"/>
</dbReference>
<dbReference type="Pfam" id="PF01740">
    <property type="entry name" value="STAS"/>
    <property type="match status" value="1"/>
</dbReference>
<dbReference type="InterPro" id="IPR002645">
    <property type="entry name" value="STAS_dom"/>
</dbReference>
<evidence type="ECO:0000256" key="2">
    <source>
        <dbReference type="ARBA" id="ARBA00022448"/>
    </source>
</evidence>
<name>A0A8S0U3Z7_OLEEU</name>
<evidence type="ECO:0000313" key="9">
    <source>
        <dbReference type="EMBL" id="CAA3013222.1"/>
    </source>
</evidence>
<dbReference type="AlphaFoldDB" id="A0A8S0U3Z7"/>
<dbReference type="InterPro" id="IPR018045">
    <property type="entry name" value="S04_transporter_CS"/>
</dbReference>